<dbReference type="GO" id="GO:0008270">
    <property type="term" value="F:zinc ion binding"/>
    <property type="evidence" value="ECO:0007669"/>
    <property type="project" value="UniProtKB-KW"/>
</dbReference>
<evidence type="ECO:0000313" key="7">
    <source>
        <dbReference type="EMBL" id="EYU27122.1"/>
    </source>
</evidence>
<gene>
    <name evidence="7" type="ORF">MIMGU_mgv1a017892mg</name>
</gene>
<keyword evidence="2" id="KW-0677">Repeat</keyword>
<dbReference type="InterPro" id="IPR004146">
    <property type="entry name" value="DC1"/>
</dbReference>
<feature type="domain" description="DC1" evidence="6">
    <location>
        <begin position="9"/>
        <end position="57"/>
    </location>
</feature>
<accession>A0A022QEM3</accession>
<dbReference type="PANTHER" id="PTHR46288">
    <property type="entry name" value="PHORBOL-ESTER/DAG-TYPE DOMAIN-CONTAINING PROTEIN"/>
    <property type="match status" value="1"/>
</dbReference>
<evidence type="ECO:0000256" key="5">
    <source>
        <dbReference type="SAM" id="MobiDB-lite"/>
    </source>
</evidence>
<dbReference type="Proteomes" id="UP000030748">
    <property type="component" value="Unassembled WGS sequence"/>
</dbReference>
<feature type="region of interest" description="Disordered" evidence="5">
    <location>
        <begin position="252"/>
        <end position="282"/>
    </location>
</feature>
<evidence type="ECO:0000259" key="6">
    <source>
        <dbReference type="Pfam" id="PF03107"/>
    </source>
</evidence>
<keyword evidence="1" id="KW-0479">Metal-binding</keyword>
<proteinExistence type="predicted"/>
<protein>
    <recommendedName>
        <fullName evidence="6">DC1 domain-containing protein</fullName>
    </recommendedName>
</protein>
<dbReference type="InterPro" id="IPR043145">
    <property type="entry name" value="Znf_ZZ_sf"/>
</dbReference>
<feature type="domain" description="DC1" evidence="6">
    <location>
        <begin position="125"/>
        <end position="172"/>
    </location>
</feature>
<keyword evidence="8" id="KW-1185">Reference proteome</keyword>
<evidence type="ECO:0000256" key="3">
    <source>
        <dbReference type="ARBA" id="ARBA00022771"/>
    </source>
</evidence>
<evidence type="ECO:0000256" key="2">
    <source>
        <dbReference type="ARBA" id="ARBA00022737"/>
    </source>
</evidence>
<sequence length="282" mass="30501">MDEFKQSHFSHPHPLKLVDHQQTLNLITSPCSACKLEPSGTIYSCTICKDFFLHKKCFEMPTKLIHPFHKKHALTLTSKPTYGEMLFRCDACQQRGDGFSYHCKPCGFDLHVLCATLPFSITHESHAIHKLELITCELSKSKFNCSICMKLGLRQWLYRCKSCGFDAHLKCVGPTGDDSSKMIVNRSNGIAQAVQQMIVNNSDAIAQGILASGSGNIGGRGFGGGSSGEKRALQLLIELICILTNSGTSGAGGQDSVNNTGGGGGGRTDSVRSLPGNGNAWY</sequence>
<name>A0A022QEM3_ERYGU</name>
<dbReference type="PANTHER" id="PTHR46288:SF13">
    <property type="entry name" value="DC1 DOMAIN CONTAINING PROTEIN"/>
    <property type="match status" value="1"/>
</dbReference>
<feature type="domain" description="DC1" evidence="6">
    <location>
        <begin position="67"/>
        <end position="115"/>
    </location>
</feature>
<reference evidence="7 8" key="1">
    <citation type="journal article" date="2013" name="Proc. Natl. Acad. Sci. U.S.A.">
        <title>Fine-scale variation in meiotic recombination in Mimulus inferred from population shotgun sequencing.</title>
        <authorList>
            <person name="Hellsten U."/>
            <person name="Wright K.M."/>
            <person name="Jenkins J."/>
            <person name="Shu S."/>
            <person name="Yuan Y."/>
            <person name="Wessler S.R."/>
            <person name="Schmutz J."/>
            <person name="Willis J.H."/>
            <person name="Rokhsar D.S."/>
        </authorList>
    </citation>
    <scope>NUCLEOTIDE SEQUENCE [LARGE SCALE GENOMIC DNA]</scope>
    <source>
        <strain evidence="8">cv. DUN x IM62</strain>
    </source>
</reference>
<dbReference type="Gene3D" id="3.30.60.90">
    <property type="match status" value="1"/>
</dbReference>
<dbReference type="Pfam" id="PF03107">
    <property type="entry name" value="C1_2"/>
    <property type="match status" value="3"/>
</dbReference>
<evidence type="ECO:0000256" key="1">
    <source>
        <dbReference type="ARBA" id="ARBA00022723"/>
    </source>
</evidence>
<keyword evidence="4" id="KW-0862">Zinc</keyword>
<evidence type="ECO:0000256" key="4">
    <source>
        <dbReference type="ARBA" id="ARBA00022833"/>
    </source>
</evidence>
<dbReference type="InterPro" id="IPR046349">
    <property type="entry name" value="C1-like_sf"/>
</dbReference>
<dbReference type="SUPFAM" id="SSF57889">
    <property type="entry name" value="Cysteine-rich domain"/>
    <property type="match status" value="1"/>
</dbReference>
<dbReference type="EMBL" id="KI631506">
    <property type="protein sequence ID" value="EYU27122.1"/>
    <property type="molecule type" value="Genomic_DNA"/>
</dbReference>
<evidence type="ECO:0000313" key="8">
    <source>
        <dbReference type="Proteomes" id="UP000030748"/>
    </source>
</evidence>
<keyword evidence="3" id="KW-0863">Zinc-finger</keyword>
<dbReference type="AlphaFoldDB" id="A0A022QEM3"/>
<organism evidence="7 8">
    <name type="scientific">Erythranthe guttata</name>
    <name type="common">Yellow monkey flower</name>
    <name type="synonym">Mimulus guttatus</name>
    <dbReference type="NCBI Taxonomy" id="4155"/>
    <lineage>
        <taxon>Eukaryota</taxon>
        <taxon>Viridiplantae</taxon>
        <taxon>Streptophyta</taxon>
        <taxon>Embryophyta</taxon>
        <taxon>Tracheophyta</taxon>
        <taxon>Spermatophyta</taxon>
        <taxon>Magnoliopsida</taxon>
        <taxon>eudicotyledons</taxon>
        <taxon>Gunneridae</taxon>
        <taxon>Pentapetalae</taxon>
        <taxon>asterids</taxon>
        <taxon>lamiids</taxon>
        <taxon>Lamiales</taxon>
        <taxon>Phrymaceae</taxon>
        <taxon>Erythranthe</taxon>
    </lineage>
</organism>